<organism evidence="1 2">
    <name type="scientific">Clostridioides difficile ATCC 9689 = DSM 1296</name>
    <dbReference type="NCBI Taxonomy" id="1121308"/>
    <lineage>
        <taxon>Bacteria</taxon>
        <taxon>Bacillati</taxon>
        <taxon>Bacillota</taxon>
        <taxon>Clostridia</taxon>
        <taxon>Peptostreptococcales</taxon>
        <taxon>Peptostreptococcaceae</taxon>
        <taxon>Clostridioides</taxon>
    </lineage>
</organism>
<protein>
    <submittedName>
        <fullName evidence="1">Uncharacterized protein</fullName>
    </submittedName>
</protein>
<name>A0AC59G350_CLODI</name>
<keyword evidence="2" id="KW-1185">Reference proteome</keyword>
<dbReference type="EMBL" id="CP011968">
    <property type="protein sequence ID" value="AKP44072.1"/>
    <property type="molecule type" value="Genomic_DNA"/>
</dbReference>
<accession>A0AC59G350</accession>
<reference evidence="1 2" key="1">
    <citation type="journal article" date="2015" name="Genome Announc.">
        <title>Complete Genome Sequence of the Clostridium difficile Type Strain DSM 1296T.</title>
        <authorList>
            <person name="Riedel T."/>
            <person name="Bunk B."/>
            <person name="Wittmann J."/>
            <person name="Thurmer A."/>
            <person name="Sproer C."/>
            <person name="Gronow S."/>
            <person name="Liesegang H."/>
            <person name="Daniel R."/>
            <person name="Overmann J."/>
        </authorList>
    </citation>
    <scope>NUCLEOTIDE SEQUENCE [LARGE SCALE GENOMIC DNA]</scope>
    <source>
        <strain evidence="2">ATCC 9689 / DSM 1296 / BCRC 10642 / JCM 1296 / NCIMB 10666 / NCTC 11209 / 90556-M6S</strain>
    </source>
</reference>
<sequence length="42" mass="4963">MIREINKLLEKVLLDGNKKCVLVEWVLDSIILEVIYSMFILK</sequence>
<evidence type="ECO:0000313" key="2">
    <source>
        <dbReference type="Proteomes" id="UP001510562"/>
    </source>
</evidence>
<evidence type="ECO:0000313" key="1">
    <source>
        <dbReference type="EMBL" id="AKP44072.1"/>
    </source>
</evidence>
<proteinExistence type="predicted"/>
<gene>
    <name evidence="1" type="ORF">CDIF1296T_03255</name>
</gene>
<dbReference type="Proteomes" id="UP001510562">
    <property type="component" value="Chromosome"/>
</dbReference>